<dbReference type="PANTHER" id="PTHR46082">
    <property type="entry name" value="ATP/GTP-BINDING PROTEIN-RELATED"/>
    <property type="match status" value="1"/>
</dbReference>
<dbReference type="Gene3D" id="3.40.50.1580">
    <property type="entry name" value="Nucleoside phosphorylase domain"/>
    <property type="match status" value="1"/>
</dbReference>
<dbReference type="GO" id="GO:0043531">
    <property type="term" value="F:ADP binding"/>
    <property type="evidence" value="ECO:0007669"/>
    <property type="project" value="InterPro"/>
</dbReference>
<reference evidence="4" key="1">
    <citation type="journal article" date="2021" name="Nat. Commun.">
        <title>Genetic determinants of endophytism in the Arabidopsis root mycobiome.</title>
        <authorList>
            <person name="Mesny F."/>
            <person name="Miyauchi S."/>
            <person name="Thiergart T."/>
            <person name="Pickel B."/>
            <person name="Atanasova L."/>
            <person name="Karlsson M."/>
            <person name="Huettel B."/>
            <person name="Barry K.W."/>
            <person name="Haridas S."/>
            <person name="Chen C."/>
            <person name="Bauer D."/>
            <person name="Andreopoulos W."/>
            <person name="Pangilinan J."/>
            <person name="LaButti K."/>
            <person name="Riley R."/>
            <person name="Lipzen A."/>
            <person name="Clum A."/>
            <person name="Drula E."/>
            <person name="Henrissat B."/>
            <person name="Kohler A."/>
            <person name="Grigoriev I.V."/>
            <person name="Martin F.M."/>
            <person name="Hacquard S."/>
        </authorList>
    </citation>
    <scope>NUCLEOTIDE SEQUENCE</scope>
    <source>
        <strain evidence="4">MPI-CAGE-AT-0016</strain>
    </source>
</reference>
<protein>
    <recommendedName>
        <fullName evidence="6">Nucleoside phosphorylase domain-containing protein</fullName>
    </recommendedName>
</protein>
<evidence type="ECO:0000313" key="4">
    <source>
        <dbReference type="EMBL" id="KAH7349737.1"/>
    </source>
</evidence>
<dbReference type="InterPro" id="IPR035994">
    <property type="entry name" value="Nucleoside_phosphorylase_sf"/>
</dbReference>
<dbReference type="Pfam" id="PF00931">
    <property type="entry name" value="NB-ARC"/>
    <property type="match status" value="1"/>
</dbReference>
<feature type="domain" description="NB-ARC" evidence="2">
    <location>
        <begin position="397"/>
        <end position="550"/>
    </location>
</feature>
<dbReference type="Pfam" id="PF13424">
    <property type="entry name" value="TPR_12"/>
    <property type="match status" value="2"/>
</dbReference>
<dbReference type="InterPro" id="IPR000845">
    <property type="entry name" value="Nucleoside_phosphorylase_d"/>
</dbReference>
<dbReference type="InterPro" id="IPR053137">
    <property type="entry name" value="NLR-like"/>
</dbReference>
<evidence type="ECO:0000259" key="2">
    <source>
        <dbReference type="Pfam" id="PF00931"/>
    </source>
</evidence>
<dbReference type="SUPFAM" id="SSF52540">
    <property type="entry name" value="P-loop containing nucleoside triphosphate hydrolases"/>
    <property type="match status" value="1"/>
</dbReference>
<dbReference type="InterPro" id="IPR027417">
    <property type="entry name" value="P-loop_NTPase"/>
</dbReference>
<dbReference type="Proteomes" id="UP000813385">
    <property type="component" value="Unassembled WGS sequence"/>
</dbReference>
<dbReference type="OrthoDB" id="20872at2759"/>
<gene>
    <name evidence="4" type="ORF">B0T11DRAFT_289820</name>
</gene>
<comment type="caution">
    <text evidence="4">The sequence shown here is derived from an EMBL/GenBank/DDBJ whole genome shotgun (WGS) entry which is preliminary data.</text>
</comment>
<accession>A0A8K0TC50</accession>
<dbReference type="Pfam" id="PF01048">
    <property type="entry name" value="PNP_UDP_1"/>
    <property type="match status" value="1"/>
</dbReference>
<dbReference type="InterPro" id="IPR002182">
    <property type="entry name" value="NB-ARC"/>
</dbReference>
<name>A0A8K0TC50_9PEZI</name>
<evidence type="ECO:0008006" key="6">
    <source>
        <dbReference type="Google" id="ProtNLM"/>
    </source>
</evidence>
<dbReference type="SUPFAM" id="SSF48452">
    <property type="entry name" value="TPR-like"/>
    <property type="match status" value="1"/>
</dbReference>
<sequence length="1377" mass="152524">MTTPHHTSTWGSPPHDRNGFEVGIICALGLEFDAVRAVCDEIWSDKGIEYGVKHGDRNRYITGRIGKHPVVLVRLTAMGKEPAARASAYLQMSYPRLRLVLLVGICGGVPMSQGTEISLGDVVISHKIVEYDFGRLYPDGVDAKDADGRHKVDTDISAFVDSLRDGDSRRTLDKKFLGSLEAINQKDDSRIYKSPEPWTDVLFHSKYRHKHQHPRAEDAQCRACSSQWDPVCEEAKKQSCGDVGCDDKWLVRGSLTSTTTSASTRVPALHFGAMGCGNLVIKCAENRDRIAKRKNVIAFEMESAGVFQTFAGVVVKGVCDYADSHKNKNWQFHAAATAAAATAAMLEQFTPSDRFQVAESSSRTISSGHSQEASNLQRRFSVRHKSWGNFIGREHCLAAVKEGLIDRGRDDHKNCFVIHGMAGSGKTQVCLKVAKIHREKFWGVFEVDASSRAAAEKDFASIAKQVGLAATFNNGIEFLTNCQSDWLLLLDNADSRRVAVSQLIPENTNGRILITTRSRELANFGTAGSYELKQMSPEESITLFLKEAGKDVDDATHRLQASGIVRELDYLPMALTQAAVPIRLKERRLDGFEKSFKKEKLKLMTERRNDNINTTYEYDSVYTSIEWSMKAMTSWPKPNALDRALEVLQMCAFLHHKDVPEELFNMAPTKRGQGFALGAVDWLHSLTNFRRSWGHWEAQNGNGQKAGIEKMELRKALSSIHSLPEIPMSDQEDPDDNDSLRALGLLDTNALGTYGDKIGVFSMTPMVHEWNRARLDARSGRWARWAVGVALTRYINLRPLSDDRRRLLPHVDFFLATAEQTSSHSGLLSLDQSRVASAFSLVYQDNGIYSSALTVSEESMEGLKAARGDADPETLRGMNSTAIVLQNYREHSRAAELAQEVWKKRQEVLGENDEDTLASLSTYALALHSLGQFSEAEDLNRHCLAARESTAEPNEAAIMDSANNLAVTLRRKGKYPESLELFRRALEWRELNLGPEHPKTIQTLSDLSSALRDAGEVEKATEPAQKALEILRRVLGDNHPSTLSSMVDLATILRKLGRIDEAEALSTEAEAGMRKRMGSTNPDTLDSMAELAAACMDRGAYDKAAELYQKAMDGYKLHFGQGHADLTRIRANLSFTLKKLGRADKAEATYRDALAKLHPMHDDAIKYKLGLAYLLVDQQEYEEATAIYQDIESCLEKSHPGPHDLKAECWYGMAVLLRSRQQYLEAGESMSRAADMFGQTLGRTSTLALNSLSIYAYLLDLQDRFEEAWPVYERSVSGYAAAGSPPTAFSIACEERFEAMKKRMDALGVSAPGGGAGASSERSSLAETKEGGLSKALSTAADGDPSPTGKRRAGPSDEPRRETANVKRLRTGATYRF</sequence>
<dbReference type="Gene3D" id="3.40.50.300">
    <property type="entry name" value="P-loop containing nucleotide triphosphate hydrolases"/>
    <property type="match status" value="1"/>
</dbReference>
<dbReference type="EMBL" id="JAGPXD010000006">
    <property type="protein sequence ID" value="KAH7349737.1"/>
    <property type="molecule type" value="Genomic_DNA"/>
</dbReference>
<dbReference type="InterPro" id="IPR019734">
    <property type="entry name" value="TPR_rpt"/>
</dbReference>
<dbReference type="SMART" id="SM00028">
    <property type="entry name" value="TPR"/>
    <property type="match status" value="6"/>
</dbReference>
<dbReference type="InterPro" id="IPR011990">
    <property type="entry name" value="TPR-like_helical_dom_sf"/>
</dbReference>
<proteinExistence type="predicted"/>
<dbReference type="PANTHER" id="PTHR46082:SF6">
    <property type="entry name" value="AAA+ ATPASE DOMAIN-CONTAINING PROTEIN-RELATED"/>
    <property type="match status" value="1"/>
</dbReference>
<dbReference type="Gene3D" id="1.25.40.10">
    <property type="entry name" value="Tetratricopeptide repeat domain"/>
    <property type="match status" value="3"/>
</dbReference>
<dbReference type="Pfam" id="PF13374">
    <property type="entry name" value="TPR_10"/>
    <property type="match status" value="2"/>
</dbReference>
<feature type="region of interest" description="Disordered" evidence="1">
    <location>
        <begin position="1311"/>
        <end position="1377"/>
    </location>
</feature>
<evidence type="ECO:0000256" key="1">
    <source>
        <dbReference type="SAM" id="MobiDB-lite"/>
    </source>
</evidence>
<evidence type="ECO:0000313" key="5">
    <source>
        <dbReference type="Proteomes" id="UP000813385"/>
    </source>
</evidence>
<organism evidence="4 5">
    <name type="scientific">Plectosphaerella cucumerina</name>
    <dbReference type="NCBI Taxonomy" id="40658"/>
    <lineage>
        <taxon>Eukaryota</taxon>
        <taxon>Fungi</taxon>
        <taxon>Dikarya</taxon>
        <taxon>Ascomycota</taxon>
        <taxon>Pezizomycotina</taxon>
        <taxon>Sordariomycetes</taxon>
        <taxon>Hypocreomycetidae</taxon>
        <taxon>Glomerellales</taxon>
        <taxon>Plectosphaerellaceae</taxon>
        <taxon>Plectosphaerella</taxon>
    </lineage>
</organism>
<dbReference type="GO" id="GO:0003824">
    <property type="term" value="F:catalytic activity"/>
    <property type="evidence" value="ECO:0007669"/>
    <property type="project" value="InterPro"/>
</dbReference>
<keyword evidence="5" id="KW-1185">Reference proteome</keyword>
<evidence type="ECO:0000259" key="3">
    <source>
        <dbReference type="Pfam" id="PF01048"/>
    </source>
</evidence>
<dbReference type="GO" id="GO:0009116">
    <property type="term" value="P:nucleoside metabolic process"/>
    <property type="evidence" value="ECO:0007669"/>
    <property type="project" value="InterPro"/>
</dbReference>
<feature type="domain" description="Nucleoside phosphorylase" evidence="3">
    <location>
        <begin position="22"/>
        <end position="136"/>
    </location>
</feature>
<feature type="compositionally biased region" description="Basic and acidic residues" evidence="1">
    <location>
        <begin position="1354"/>
        <end position="1365"/>
    </location>
</feature>
<dbReference type="SUPFAM" id="SSF53167">
    <property type="entry name" value="Purine and uridine phosphorylases"/>
    <property type="match status" value="1"/>
</dbReference>